<evidence type="ECO:0000256" key="1">
    <source>
        <dbReference type="SAM" id="SignalP"/>
    </source>
</evidence>
<feature type="domain" description="Filamentous haemagglutinin FhaB/tRNA nuclease CdiA-like TPS" evidence="2">
    <location>
        <begin position="33"/>
        <end position="144"/>
    </location>
</feature>
<dbReference type="Proteomes" id="UP001483337">
    <property type="component" value="Chromosome"/>
</dbReference>
<keyword evidence="4" id="KW-1185">Reference proteome</keyword>
<dbReference type="InterPro" id="IPR012334">
    <property type="entry name" value="Pectin_lyas_fold"/>
</dbReference>
<organism evidence="3 4">
    <name type="scientific">Okeanomitos corallinicola TIOX110</name>
    <dbReference type="NCBI Taxonomy" id="3133117"/>
    <lineage>
        <taxon>Bacteria</taxon>
        <taxon>Bacillati</taxon>
        <taxon>Cyanobacteriota</taxon>
        <taxon>Cyanophyceae</taxon>
        <taxon>Nostocales</taxon>
        <taxon>Aphanizomenonaceae</taxon>
        <taxon>Okeanomitos</taxon>
    </lineage>
</organism>
<dbReference type="Gene3D" id="2.160.20.10">
    <property type="entry name" value="Single-stranded right-handed beta-helix, Pectin lyase-like"/>
    <property type="match status" value="2"/>
</dbReference>
<evidence type="ECO:0000313" key="3">
    <source>
        <dbReference type="EMBL" id="WZB87241.1"/>
    </source>
</evidence>
<dbReference type="EMBL" id="CP150886">
    <property type="protein sequence ID" value="WZB87241.1"/>
    <property type="molecule type" value="Genomic_DNA"/>
</dbReference>
<dbReference type="InterPro" id="IPR008638">
    <property type="entry name" value="FhaB/CdiA-like_TPS"/>
</dbReference>
<dbReference type="SUPFAM" id="SSF51126">
    <property type="entry name" value="Pectin lyase-like"/>
    <property type="match status" value="3"/>
</dbReference>
<feature type="chain" id="PRO_5046174584" evidence="1">
    <location>
        <begin position="29"/>
        <end position="846"/>
    </location>
</feature>
<sequence length="846" mass="88984">MNKQKSLHFILYLPVLLLSIFSSKQATAQIIPDNTLPHNSQVQPGCLVCEINGGTVKNANLFHSFKEFSLPTNGQAIFNNGLEIQNIFTRVTGNNISKIDGLIRVNGSANLFFINPHGIIFGNNASLDIGGSFVGSTANRIKFLDGSEFSSQTHANTSLLTITTPIGLQFGNNPGTIQVQAKNGLEVQPNQTLALVGGDINFQGGTIKTNGGRLELGSVQTKGLVNITTTNQGFLLGYNNTNNFGDITLTSKSNINASGIGGGEMQMQSRNLRISEASRIASLTLGSLSGGNIKVNATDTIEMIGIGDFENKAEKVVNPMTDISQIEDGFFVLSIGSGSTGNLEINTNKLVLRNASVLLVSTLNNGNGGNLHINADESVELNESLLATGNRIQSSGNSGDLIVNTKNLILVNRGFLGSTALGTGKAGNIKINAAESIELTSGEFFTEDSNGISVNTNINSSTLQTADAGNIEINTQQLIVRENTVISASTLGFGNGGSLTINAEDIQIFGDAAENFGGLATASEINATGNGGNLIINAHNLQVQGGRISASTVGVGKAGDIKINTKNLQISDQAKITVEALGTGNAGNLNLVAESILMDNFSIISGNTRSNSTDISQEQASINLRSQNLIMRHGSKITTNATGDNVIGGNITIDVDVLAALENSDITANSIDFRGGNVMISSQGIIGTKFRDQLTSESDITATGASPDLSGSVQINQLSTDPNQGLIGLYSSVIDTNNQLAKGCNNSGKLADEENKFTIIGSGGLPSSPDDLFTGTNPLVDLVELVPIQEDNQNIKKVDVHKKLPLKIVEAQGWVRDEKGNIYLVSQGQEAFLQSPILSKNYCSIR</sequence>
<dbReference type="InterPro" id="IPR011050">
    <property type="entry name" value="Pectin_lyase_fold/virulence"/>
</dbReference>
<protein>
    <submittedName>
        <fullName evidence="3">Filamentous hemagglutinin N-terminal domain-containing protein</fullName>
    </submittedName>
</protein>
<reference evidence="3 4" key="1">
    <citation type="submission" date="2024-04" db="EMBL/GenBank/DDBJ databases">
        <title>Okeanomitos corallinicola gen. &amp; sp. nov. (Nostocales, Cyanobacteria), a new toxic marine heterocyst-forming cyanobacterium from a coral reef.</title>
        <authorList>
            <person name="Li H."/>
            <person name="Li R."/>
            <person name="Kang J."/>
            <person name="Hii K.S."/>
            <person name="Mohamed H.F."/>
            <person name="Xu X."/>
            <person name="Luo Z."/>
        </authorList>
    </citation>
    <scope>NUCLEOTIDE SEQUENCE [LARGE SCALE GENOMIC DNA]</scope>
    <source>
        <strain evidence="3 4">TIOX110</strain>
    </source>
</reference>
<dbReference type="Pfam" id="PF05860">
    <property type="entry name" value="TPS"/>
    <property type="match status" value="1"/>
</dbReference>
<evidence type="ECO:0000313" key="4">
    <source>
        <dbReference type="Proteomes" id="UP001483337"/>
    </source>
</evidence>
<keyword evidence="1" id="KW-0732">Signal</keyword>
<dbReference type="NCBIfam" id="TIGR01901">
    <property type="entry name" value="adhes_NPXG"/>
    <property type="match status" value="1"/>
</dbReference>
<proteinExistence type="predicted"/>
<accession>A0ABZ2UQK3</accession>
<dbReference type="SMART" id="SM00912">
    <property type="entry name" value="Haemagg_act"/>
    <property type="match status" value="1"/>
</dbReference>
<gene>
    <name evidence="3" type="ORF">WJM97_17915</name>
</gene>
<evidence type="ECO:0000259" key="2">
    <source>
        <dbReference type="SMART" id="SM00912"/>
    </source>
</evidence>
<name>A0ABZ2UQK3_9CYAN</name>
<feature type="signal peptide" evidence="1">
    <location>
        <begin position="1"/>
        <end position="28"/>
    </location>
</feature>
<dbReference type="RefSeq" id="WP_353930155.1">
    <property type="nucleotide sequence ID" value="NZ_CP150886.1"/>
</dbReference>